<evidence type="ECO:0000313" key="1">
    <source>
        <dbReference type="Proteomes" id="UP000887574"/>
    </source>
</evidence>
<organism evidence="1 2">
    <name type="scientific">Ditylenchus dipsaci</name>
    <dbReference type="NCBI Taxonomy" id="166011"/>
    <lineage>
        <taxon>Eukaryota</taxon>
        <taxon>Metazoa</taxon>
        <taxon>Ecdysozoa</taxon>
        <taxon>Nematoda</taxon>
        <taxon>Chromadorea</taxon>
        <taxon>Rhabditida</taxon>
        <taxon>Tylenchina</taxon>
        <taxon>Tylenchomorpha</taxon>
        <taxon>Sphaerularioidea</taxon>
        <taxon>Anguinidae</taxon>
        <taxon>Anguininae</taxon>
        <taxon>Ditylenchus</taxon>
    </lineage>
</organism>
<evidence type="ECO:0000313" key="2">
    <source>
        <dbReference type="WBParaSite" id="jg18926"/>
    </source>
</evidence>
<dbReference type="WBParaSite" id="jg18926">
    <property type="protein sequence ID" value="jg18926"/>
    <property type="gene ID" value="jg18926"/>
</dbReference>
<proteinExistence type="predicted"/>
<dbReference type="Proteomes" id="UP000887574">
    <property type="component" value="Unplaced"/>
</dbReference>
<sequence>MFPFRELWPFEKDGDKAVCDCGDVLNLPKDGGTSTLSKHLISAKHKLAMDKKDVGPSAPKKPKMESITTLFSPGYSKQQSQELTSDVTDFIVDNNLPFSIAESPFFRRLVKKNYGQAK</sequence>
<name>A0A915DDZ8_9BILA</name>
<accession>A0A915DDZ8</accession>
<keyword evidence="1" id="KW-1185">Reference proteome</keyword>
<reference evidence="2" key="1">
    <citation type="submission" date="2022-11" db="UniProtKB">
        <authorList>
            <consortium name="WormBaseParasite"/>
        </authorList>
    </citation>
    <scope>IDENTIFICATION</scope>
</reference>
<dbReference type="AlphaFoldDB" id="A0A915DDZ8"/>
<protein>
    <submittedName>
        <fullName evidence="2">BED-type domain-containing protein</fullName>
    </submittedName>
</protein>